<dbReference type="EMBL" id="UINC01128776">
    <property type="protein sequence ID" value="SVD08752.1"/>
    <property type="molecule type" value="Genomic_DNA"/>
</dbReference>
<dbReference type="InterPro" id="IPR013735">
    <property type="entry name" value="TF_NusA_N"/>
</dbReference>
<gene>
    <name evidence="2" type="ORF">METZ01_LOCUS361606</name>
</gene>
<dbReference type="AlphaFoldDB" id="A0A382SGP4"/>
<feature type="domain" description="Transcription factor NusA N-terminal" evidence="1">
    <location>
        <begin position="5"/>
        <end position="79"/>
    </location>
</feature>
<evidence type="ECO:0000259" key="1">
    <source>
        <dbReference type="Pfam" id="PF08529"/>
    </source>
</evidence>
<evidence type="ECO:0000313" key="2">
    <source>
        <dbReference type="EMBL" id="SVD08752.1"/>
    </source>
</evidence>
<name>A0A382SGP4_9ZZZZ</name>
<dbReference type="Pfam" id="PF08529">
    <property type="entry name" value="NusA_N"/>
    <property type="match status" value="1"/>
</dbReference>
<feature type="non-terminal residue" evidence="2">
    <location>
        <position position="79"/>
    </location>
</feature>
<sequence length="79" mass="9081">MVNRELIEVFSEIAREKNVERSELGTIIEELFLHLVERERGDASNCSVIVNLDKGEFEIYVEKTIVGDIEDPVMEITLD</sequence>
<accession>A0A382SGP4</accession>
<reference evidence="2" key="1">
    <citation type="submission" date="2018-05" db="EMBL/GenBank/DDBJ databases">
        <authorList>
            <person name="Lanie J.A."/>
            <person name="Ng W.-L."/>
            <person name="Kazmierczak K.M."/>
            <person name="Andrzejewski T.M."/>
            <person name="Davidsen T.M."/>
            <person name="Wayne K.J."/>
            <person name="Tettelin H."/>
            <person name="Glass J.I."/>
            <person name="Rusch D."/>
            <person name="Podicherti R."/>
            <person name="Tsui H.-C.T."/>
            <person name="Winkler M.E."/>
        </authorList>
    </citation>
    <scope>NUCLEOTIDE SEQUENCE</scope>
</reference>
<proteinExistence type="predicted"/>
<dbReference type="InterPro" id="IPR036555">
    <property type="entry name" value="NusA_N_sf"/>
</dbReference>
<dbReference type="GO" id="GO:0003700">
    <property type="term" value="F:DNA-binding transcription factor activity"/>
    <property type="evidence" value="ECO:0007669"/>
    <property type="project" value="InterPro"/>
</dbReference>
<dbReference type="Gene3D" id="3.30.1480.10">
    <property type="entry name" value="NusA, N-terminal domain"/>
    <property type="match status" value="1"/>
</dbReference>
<dbReference type="SUPFAM" id="SSF69705">
    <property type="entry name" value="Transcription factor NusA, N-terminal domain"/>
    <property type="match status" value="1"/>
</dbReference>
<organism evidence="2">
    <name type="scientific">marine metagenome</name>
    <dbReference type="NCBI Taxonomy" id="408172"/>
    <lineage>
        <taxon>unclassified sequences</taxon>
        <taxon>metagenomes</taxon>
        <taxon>ecological metagenomes</taxon>
    </lineage>
</organism>
<dbReference type="GO" id="GO:0031554">
    <property type="term" value="P:regulation of termination of DNA-templated transcription"/>
    <property type="evidence" value="ECO:0007669"/>
    <property type="project" value="InterPro"/>
</dbReference>
<protein>
    <recommendedName>
        <fullName evidence="1">Transcription factor NusA N-terminal domain-containing protein</fullName>
    </recommendedName>
</protein>